<dbReference type="PANTHER" id="PTHR40078:SF1">
    <property type="entry name" value="INTEGRAL MEMBRANE PROTEIN"/>
    <property type="match status" value="1"/>
</dbReference>
<accession>A0A1G7XWK9</accession>
<name>A0A1G7XWK9_9FIRM</name>
<dbReference type="AlphaFoldDB" id="A0A1G7XWK9"/>
<gene>
    <name evidence="2" type="ORF">SAMN05443529_107126</name>
</gene>
<feature type="transmembrane region" description="Helical" evidence="1">
    <location>
        <begin position="12"/>
        <end position="30"/>
    </location>
</feature>
<feature type="transmembrane region" description="Helical" evidence="1">
    <location>
        <begin position="102"/>
        <end position="129"/>
    </location>
</feature>
<sequence>MIIMVKRIIRLFLGLFLFAVGIVLTINANLGLAPWDVFHQGIVYLTGITMGQASIGVGIILVIINAALGERVGWGSLGNMLFIGLFMDLIMLNYLIPIATDLISGLIMMFLGMFIVGVASYFYIGAGLGSGPRDGLMIALTKKTNRSVRFIRNSIEISALIVGYLLGGFIGIGTLIMSVALGYIIQFIFKLFRFNVKQVQHRFIDDDVRFLREKFLKTKPSNETV</sequence>
<keyword evidence="3" id="KW-1185">Reference proteome</keyword>
<evidence type="ECO:0000313" key="2">
    <source>
        <dbReference type="EMBL" id="SDG88531.1"/>
    </source>
</evidence>
<dbReference type="OrthoDB" id="154912at2"/>
<organism evidence="2 3">
    <name type="scientific">Desulfosporosinus hippei DSM 8344</name>
    <dbReference type="NCBI Taxonomy" id="1121419"/>
    <lineage>
        <taxon>Bacteria</taxon>
        <taxon>Bacillati</taxon>
        <taxon>Bacillota</taxon>
        <taxon>Clostridia</taxon>
        <taxon>Eubacteriales</taxon>
        <taxon>Desulfitobacteriaceae</taxon>
        <taxon>Desulfosporosinus</taxon>
    </lineage>
</organism>
<feature type="transmembrane region" description="Helical" evidence="1">
    <location>
        <begin position="172"/>
        <end position="192"/>
    </location>
</feature>
<evidence type="ECO:0000313" key="3">
    <source>
        <dbReference type="Proteomes" id="UP000198656"/>
    </source>
</evidence>
<dbReference type="EMBL" id="FNCP01000007">
    <property type="protein sequence ID" value="SDG88531.1"/>
    <property type="molecule type" value="Genomic_DNA"/>
</dbReference>
<dbReference type="Pfam" id="PF19700">
    <property type="entry name" value="DUF6198"/>
    <property type="match status" value="1"/>
</dbReference>
<evidence type="ECO:0000256" key="1">
    <source>
        <dbReference type="SAM" id="Phobius"/>
    </source>
</evidence>
<keyword evidence="1" id="KW-0812">Transmembrane</keyword>
<proteinExistence type="predicted"/>
<reference evidence="3" key="1">
    <citation type="submission" date="2016-10" db="EMBL/GenBank/DDBJ databases">
        <authorList>
            <person name="Varghese N."/>
            <person name="Submissions S."/>
        </authorList>
    </citation>
    <scope>NUCLEOTIDE SEQUENCE [LARGE SCALE GENOMIC DNA]</scope>
    <source>
        <strain evidence="3">DSM 8344</strain>
    </source>
</reference>
<keyword evidence="1" id="KW-0472">Membrane</keyword>
<feature type="transmembrane region" description="Helical" evidence="1">
    <location>
        <begin position="76"/>
        <end position="96"/>
    </location>
</feature>
<keyword evidence="1" id="KW-1133">Transmembrane helix</keyword>
<feature type="transmembrane region" description="Helical" evidence="1">
    <location>
        <begin position="42"/>
        <end position="64"/>
    </location>
</feature>
<protein>
    <submittedName>
        <fullName evidence="2">Uncharacterized membrane protein YczE</fullName>
    </submittedName>
</protein>
<dbReference type="PANTHER" id="PTHR40078">
    <property type="entry name" value="INTEGRAL MEMBRANE PROTEIN-RELATED"/>
    <property type="match status" value="1"/>
</dbReference>
<dbReference type="Proteomes" id="UP000198656">
    <property type="component" value="Unassembled WGS sequence"/>
</dbReference>
<dbReference type="InterPro" id="IPR038750">
    <property type="entry name" value="YczE/YyaS-like"/>
</dbReference>